<reference evidence="8 9" key="1">
    <citation type="submission" date="2016-07" db="EMBL/GenBank/DDBJ databases">
        <title>High microdiversification within the ubiquitous acI lineage of Actinobacteria.</title>
        <authorList>
            <person name="Neuenschwander S.M."/>
            <person name="Salcher M."/>
            <person name="Ghai R."/>
            <person name="Pernthaler J."/>
        </authorList>
    </citation>
    <scope>NUCLEOTIDE SEQUENCE [LARGE SCALE GENOMIC DNA]</scope>
    <source>
        <strain evidence="8">MMS-IIB-91</strain>
    </source>
</reference>
<proteinExistence type="inferred from homology"/>
<evidence type="ECO:0000256" key="3">
    <source>
        <dbReference type="ARBA" id="ARBA00022927"/>
    </source>
</evidence>
<feature type="transmembrane region" description="Helical" evidence="7">
    <location>
        <begin position="224"/>
        <end position="245"/>
    </location>
</feature>
<dbReference type="PANTHER" id="PTHR30371">
    <property type="entry name" value="SEC-INDEPENDENT PROTEIN TRANSLOCASE PROTEIN TATC"/>
    <property type="match status" value="1"/>
</dbReference>
<feature type="transmembrane region" description="Helical" evidence="7">
    <location>
        <begin position="116"/>
        <end position="138"/>
    </location>
</feature>
<evidence type="ECO:0000256" key="6">
    <source>
        <dbReference type="ARBA" id="ARBA00023136"/>
    </source>
</evidence>
<comment type="function">
    <text evidence="7">Part of the twin-arginine translocation (Tat) system that transports large folded proteins containing a characteristic twin-arginine motif in their signal peptide across membranes. Together with TatB, TatC is part of a receptor directly interacting with Tat signal peptides.</text>
</comment>
<sequence length="269" mass="29581">MSNRRGGKMPLLDHLREFRTRLIKSSLAVVSGAAIGWFLYQPIIRLLTLPFCDLGSSSSPTTGQCGDLYVNGILGPFNLHVKIALLSGIIFAAPIWIYQLWAFITPALHKTERRVTLAFAAVATPLFASGSYLAYLILPHAVDVLLGFTPNNLGNLVRFDEYLDFVLRLILIFGIAFILPLFLVALNLLGVVSGQAILKPWRVAVFLCFLFTAIFTPTPDPITMTLLAIPLCLLYFASGLFALLIDRRRSSSKTDLGTSASPIDKPEKI</sequence>
<evidence type="ECO:0000256" key="7">
    <source>
        <dbReference type="HAMAP-Rule" id="MF_00902"/>
    </source>
</evidence>
<evidence type="ECO:0000256" key="2">
    <source>
        <dbReference type="ARBA" id="ARBA00022692"/>
    </source>
</evidence>
<dbReference type="Pfam" id="PF00902">
    <property type="entry name" value="TatC"/>
    <property type="match status" value="1"/>
</dbReference>
<dbReference type="NCBIfam" id="TIGR00945">
    <property type="entry name" value="tatC"/>
    <property type="match status" value="1"/>
</dbReference>
<evidence type="ECO:0000313" key="9">
    <source>
        <dbReference type="Proteomes" id="UP000217210"/>
    </source>
</evidence>
<dbReference type="PRINTS" id="PR01840">
    <property type="entry name" value="TATCFAMILY"/>
</dbReference>
<dbReference type="GO" id="GO:0065002">
    <property type="term" value="P:intracellular protein transmembrane transport"/>
    <property type="evidence" value="ECO:0007669"/>
    <property type="project" value="TreeGrafter"/>
</dbReference>
<dbReference type="RefSeq" id="WP_095688155.1">
    <property type="nucleotide sequence ID" value="NZ_CP016779.1"/>
</dbReference>
<dbReference type="KEGG" id="nab:B1sIIB91_03015"/>
<dbReference type="HAMAP" id="MF_00902">
    <property type="entry name" value="TatC"/>
    <property type="match status" value="1"/>
</dbReference>
<keyword evidence="2 7" id="KW-0812">Transmembrane</keyword>
<feature type="transmembrane region" description="Helical" evidence="7">
    <location>
        <begin position="165"/>
        <end position="189"/>
    </location>
</feature>
<dbReference type="GO" id="GO:0043953">
    <property type="term" value="P:protein transport by the Tat complex"/>
    <property type="evidence" value="ECO:0007669"/>
    <property type="project" value="UniProtKB-UniRule"/>
</dbReference>
<organism evidence="8 9">
    <name type="scientific">Candidatus Nanopelagicus abundans</name>
    <dbReference type="NCBI Taxonomy" id="1884916"/>
    <lineage>
        <taxon>Bacteria</taxon>
        <taxon>Bacillati</taxon>
        <taxon>Actinomycetota</taxon>
        <taxon>Actinomycetes</taxon>
        <taxon>Candidatus Nanopelagicales</taxon>
        <taxon>Candidatus Nanopelagicaceae</taxon>
        <taxon>Candidatus Nanopelagicus</taxon>
    </lineage>
</organism>
<keyword evidence="5 7" id="KW-0811">Translocation</keyword>
<dbReference type="GO" id="GO:0009977">
    <property type="term" value="F:proton motive force dependent protein transmembrane transporter activity"/>
    <property type="evidence" value="ECO:0007669"/>
    <property type="project" value="TreeGrafter"/>
</dbReference>
<name>A0A249L472_9ACTN</name>
<protein>
    <recommendedName>
        <fullName evidence="7">Sec-independent protein translocase protein TatC</fullName>
    </recommendedName>
</protein>
<feature type="transmembrane region" description="Helical" evidence="7">
    <location>
        <begin position="201"/>
        <end position="218"/>
    </location>
</feature>
<keyword evidence="7" id="KW-1003">Cell membrane</keyword>
<dbReference type="Proteomes" id="UP000217210">
    <property type="component" value="Chromosome"/>
</dbReference>
<accession>A0A249L472</accession>
<keyword evidence="3 7" id="KW-0653">Protein transport</keyword>
<dbReference type="EMBL" id="CP016779">
    <property type="protein sequence ID" value="ASY23881.1"/>
    <property type="molecule type" value="Genomic_DNA"/>
</dbReference>
<evidence type="ECO:0000256" key="5">
    <source>
        <dbReference type="ARBA" id="ARBA00023010"/>
    </source>
</evidence>
<comment type="similarity">
    <text evidence="7">Belongs to the TatC family.</text>
</comment>
<dbReference type="OrthoDB" id="9777044at2"/>
<evidence type="ECO:0000313" key="8">
    <source>
        <dbReference type="EMBL" id="ASY23881.1"/>
    </source>
</evidence>
<keyword evidence="7" id="KW-0813">Transport</keyword>
<feature type="transmembrane region" description="Helical" evidence="7">
    <location>
        <begin position="83"/>
        <end position="104"/>
    </location>
</feature>
<evidence type="ECO:0000256" key="1">
    <source>
        <dbReference type="ARBA" id="ARBA00004141"/>
    </source>
</evidence>
<keyword evidence="6 7" id="KW-0472">Membrane</keyword>
<keyword evidence="4 7" id="KW-1133">Transmembrane helix</keyword>
<dbReference type="InterPro" id="IPR002033">
    <property type="entry name" value="TatC"/>
</dbReference>
<dbReference type="GO" id="GO:0033281">
    <property type="term" value="C:TAT protein transport complex"/>
    <property type="evidence" value="ECO:0007669"/>
    <property type="project" value="UniProtKB-UniRule"/>
</dbReference>
<dbReference type="PANTHER" id="PTHR30371:SF0">
    <property type="entry name" value="SEC-INDEPENDENT PROTEIN TRANSLOCASE PROTEIN TATC, CHLOROPLASTIC-RELATED"/>
    <property type="match status" value="1"/>
</dbReference>
<dbReference type="AlphaFoldDB" id="A0A249L472"/>
<gene>
    <name evidence="7" type="primary">tatC</name>
    <name evidence="8" type="ORF">B1sIIB91_03015</name>
</gene>
<feature type="transmembrane region" description="Helical" evidence="7">
    <location>
        <begin position="21"/>
        <end position="40"/>
    </location>
</feature>
<comment type="subcellular location">
    <subcellularLocation>
        <location evidence="7">Cell membrane</location>
        <topology evidence="7">Multi-pass membrane protein</topology>
    </subcellularLocation>
    <subcellularLocation>
        <location evidence="1">Membrane</location>
        <topology evidence="1">Multi-pass membrane protein</topology>
    </subcellularLocation>
</comment>
<comment type="subunit">
    <text evidence="7">The Tat system comprises two distinct complexes: a TatABC complex, containing multiple copies of TatA, TatB and TatC subunits, and a separate TatA complex, containing only TatA subunits. Substrates initially bind to the TatABC complex, which probably triggers association of the separate TatA complex to form the active translocon.</text>
</comment>
<keyword evidence="9" id="KW-1185">Reference proteome</keyword>
<evidence type="ECO:0000256" key="4">
    <source>
        <dbReference type="ARBA" id="ARBA00022989"/>
    </source>
</evidence>